<feature type="compositionally biased region" description="Low complexity" evidence="1">
    <location>
        <begin position="251"/>
        <end position="260"/>
    </location>
</feature>
<sequence>MEVEADQLPSTSQPRPDQFCINRVDGNSTTILTTVEYKPPHKLPSATMRIGLRPMDLWKDMVRTNKTSTDQEKKLKHNTERLVCSAIVQEYHVMIQEGLEYSYLTNGLTRVLLRVPRDQPSTLYYFFCDPHSEVTPESDITSQLWKSSVVRVLCLCLMAFRSPTRGQEWRNRVHPDLHKWQTSFDHTRSQIPGKELQQIPHSDSTNPGFPSPETGSSYSLPSSSPLPAPSEGRRVPTRSQTSCAPSELRPRSQSPGSSGSDTNQAAGHKRRISQVTPSPSARRSGRQQRAGHGQDGHSQRRAAQFCTQRCLLGLQTGNDLDELCPNVDHHRRGQTDPTQHPISAEDMILSLKNQLDENIDRCIPFGDCGSYGAPFKLACMKYGYTVLGKGTTPGLWKEVSREAQVYRVLRKAQGSAVPVFLGTIDLAKIYFLHGAGQIRHMLVMGWGGESTATMELTQRLRREIHKSNKEIKALGIIHEDLRRDNVLWSEELGRALIIDFHRSTLKCRPALQRPGAAKRRLCRTEAGDVKRLRVS</sequence>
<reference evidence="2" key="2">
    <citation type="journal article" date="2016" name="Fungal Biol.">
        <title>Ochratoxin A production by Penicillium thymicola.</title>
        <authorList>
            <person name="Nguyen H.D.T."/>
            <person name="McMullin D.R."/>
            <person name="Ponomareva E."/>
            <person name="Riley R."/>
            <person name="Pomraning K.R."/>
            <person name="Baker S.E."/>
            <person name="Seifert K.A."/>
        </authorList>
    </citation>
    <scope>NUCLEOTIDE SEQUENCE</scope>
    <source>
        <strain evidence="2">DAOM 180753</strain>
    </source>
</reference>
<evidence type="ECO:0008006" key="4">
    <source>
        <dbReference type="Google" id="ProtNLM"/>
    </source>
</evidence>
<dbReference type="SUPFAM" id="SSF56112">
    <property type="entry name" value="Protein kinase-like (PK-like)"/>
    <property type="match status" value="1"/>
</dbReference>
<organism evidence="2 3">
    <name type="scientific">Penicillium thymicola</name>
    <dbReference type="NCBI Taxonomy" id="293382"/>
    <lineage>
        <taxon>Eukaryota</taxon>
        <taxon>Fungi</taxon>
        <taxon>Dikarya</taxon>
        <taxon>Ascomycota</taxon>
        <taxon>Pezizomycotina</taxon>
        <taxon>Eurotiomycetes</taxon>
        <taxon>Eurotiomycetidae</taxon>
        <taxon>Eurotiales</taxon>
        <taxon>Aspergillaceae</taxon>
        <taxon>Penicillium</taxon>
    </lineage>
</organism>
<protein>
    <recommendedName>
        <fullName evidence="4">Protein kinase domain-containing protein</fullName>
    </recommendedName>
</protein>
<dbReference type="AlphaFoldDB" id="A0AAI9X2G2"/>
<dbReference type="Proteomes" id="UP001227192">
    <property type="component" value="Unassembled WGS sequence"/>
</dbReference>
<feature type="compositionally biased region" description="Low complexity" evidence="1">
    <location>
        <begin position="211"/>
        <end position="225"/>
    </location>
</feature>
<evidence type="ECO:0000256" key="1">
    <source>
        <dbReference type="SAM" id="MobiDB-lite"/>
    </source>
</evidence>
<name>A0AAI9X2G2_PENTH</name>
<evidence type="ECO:0000313" key="3">
    <source>
        <dbReference type="Proteomes" id="UP001227192"/>
    </source>
</evidence>
<feature type="region of interest" description="Disordered" evidence="1">
    <location>
        <begin position="196"/>
        <end position="300"/>
    </location>
</feature>
<dbReference type="Gene3D" id="1.10.510.10">
    <property type="entry name" value="Transferase(Phosphotransferase) domain 1"/>
    <property type="match status" value="1"/>
</dbReference>
<evidence type="ECO:0000313" key="2">
    <source>
        <dbReference type="EMBL" id="KAJ9480944.1"/>
    </source>
</evidence>
<feature type="compositionally biased region" description="Polar residues" evidence="1">
    <location>
        <begin position="199"/>
        <end position="208"/>
    </location>
</feature>
<reference evidence="2" key="1">
    <citation type="submission" date="2015-06" db="EMBL/GenBank/DDBJ databases">
        <authorList>
            <person name="Nguyen H."/>
        </authorList>
    </citation>
    <scope>NUCLEOTIDE SEQUENCE</scope>
    <source>
        <strain evidence="2">DAOM 180753</strain>
    </source>
</reference>
<comment type="caution">
    <text evidence="2">The sequence shown here is derived from an EMBL/GenBank/DDBJ whole genome shotgun (WGS) entry which is preliminary data.</text>
</comment>
<dbReference type="InterPro" id="IPR011009">
    <property type="entry name" value="Kinase-like_dom_sf"/>
</dbReference>
<gene>
    <name evidence="2" type="ORF">VN97_g12570</name>
</gene>
<proteinExistence type="predicted"/>
<keyword evidence="3" id="KW-1185">Reference proteome</keyword>
<accession>A0AAI9X2G2</accession>
<dbReference type="EMBL" id="LACB01000994">
    <property type="protein sequence ID" value="KAJ9480944.1"/>
    <property type="molecule type" value="Genomic_DNA"/>
</dbReference>